<dbReference type="EMBL" id="CADCXV010000651">
    <property type="protein sequence ID" value="CAB0031741.1"/>
    <property type="molecule type" value="Genomic_DNA"/>
</dbReference>
<keyword evidence="2" id="KW-1185">Reference proteome</keyword>
<evidence type="ECO:0000313" key="1">
    <source>
        <dbReference type="EMBL" id="CAB0031741.1"/>
    </source>
</evidence>
<evidence type="ECO:0000313" key="2">
    <source>
        <dbReference type="Proteomes" id="UP000479190"/>
    </source>
</evidence>
<dbReference type="AlphaFoldDB" id="A0A6H5I3G2"/>
<accession>A0A6H5I3G2</accession>
<protein>
    <submittedName>
        <fullName evidence="1">Uncharacterized protein</fullName>
    </submittedName>
</protein>
<gene>
    <name evidence="1" type="ORF">TBRA_LOCUS3706</name>
</gene>
<dbReference type="Proteomes" id="UP000479190">
    <property type="component" value="Unassembled WGS sequence"/>
</dbReference>
<reference evidence="1 2" key="1">
    <citation type="submission" date="2020-02" db="EMBL/GenBank/DDBJ databases">
        <authorList>
            <person name="Ferguson B K."/>
        </authorList>
    </citation>
    <scope>NUCLEOTIDE SEQUENCE [LARGE SCALE GENOMIC DNA]</scope>
</reference>
<name>A0A6H5I3G2_9HYME</name>
<proteinExistence type="predicted"/>
<sequence length="526" mass="60964">MILRRDQYEGPRAQRVILYIVPPKAIAANYSISYSLQSVFIYITYSSKKSKSTPAKRRAIGSTGGRAIYRTTTRTTTSQTFSRAYLYTGVSSERKQNRSSYTSGVTFKSATWRASSTRGTQRIGSSWPKERGYIYADDEKALDDDERKPTHIMLMAGFRIYPYTPAKQKLLGQMREREREIAARLGWWVIRVHLHAVCAWVSAAMKNDNEQLIVHFIYTSAAVRTRKSSNEFVYTRARTSLPVVEIQDRGVLTRGARHNLAIALLMIFGVVRRDDTTRRLCEYTTRVKMKTFCDNIGETNDIIINESFQFSHPNMYIKIYTQCVNDAPNQCGFLNKYVGNRIQFNINVIHLSGRNARVTVVRHTLTSRAVQSFYRCSRTDIYIGIYRYMCTTRQQTIYDNSNNSNQYDIRMTHCYSDVIQNAPDIFKIFITTKSVKKFTDHEYHCTRVWCIIKHYTDVKFSLQEANRVCESRLQRRSASIYKVARKTASGSRACEQPNNHRNESIIRRILGYGFCYAVHRPHAHEI</sequence>
<organism evidence="1 2">
    <name type="scientific">Trichogramma brassicae</name>
    <dbReference type="NCBI Taxonomy" id="86971"/>
    <lineage>
        <taxon>Eukaryota</taxon>
        <taxon>Metazoa</taxon>
        <taxon>Ecdysozoa</taxon>
        <taxon>Arthropoda</taxon>
        <taxon>Hexapoda</taxon>
        <taxon>Insecta</taxon>
        <taxon>Pterygota</taxon>
        <taxon>Neoptera</taxon>
        <taxon>Endopterygota</taxon>
        <taxon>Hymenoptera</taxon>
        <taxon>Apocrita</taxon>
        <taxon>Proctotrupomorpha</taxon>
        <taxon>Chalcidoidea</taxon>
        <taxon>Trichogrammatidae</taxon>
        <taxon>Trichogramma</taxon>
    </lineage>
</organism>